<dbReference type="PROSITE" id="PS00211">
    <property type="entry name" value="ABC_TRANSPORTER_1"/>
    <property type="match status" value="1"/>
</dbReference>
<dbReference type="EMBL" id="CP003415">
    <property type="protein sequence ID" value="AFI90019.1"/>
    <property type="molecule type" value="Genomic_DNA"/>
</dbReference>
<dbReference type="GO" id="GO:0034040">
    <property type="term" value="F:ATPase-coupled lipid transmembrane transporter activity"/>
    <property type="evidence" value="ECO:0007669"/>
    <property type="project" value="TreeGrafter"/>
</dbReference>
<keyword evidence="8 10" id="KW-1133">Transmembrane helix</keyword>
<dbReference type="InterPro" id="IPR003593">
    <property type="entry name" value="AAA+_ATPase"/>
</dbReference>
<feature type="transmembrane region" description="Helical" evidence="10">
    <location>
        <begin position="23"/>
        <end position="49"/>
    </location>
</feature>
<keyword evidence="3" id="KW-1003">Cell membrane</keyword>
<dbReference type="PATRIC" id="fig|1166016.3.peg.1944"/>
<reference evidence="13 15" key="1">
    <citation type="journal article" date="2012" name="J. Bacteriol.">
        <title>Genome sequence of Pectobacterium sp. strain SCC3193.</title>
        <authorList>
            <person name="Koskinen J.P."/>
            <person name="Laine P."/>
            <person name="Niemi O."/>
            <person name="Nykyri J."/>
            <person name="Harjunpaa H."/>
            <person name="Auvinen P."/>
            <person name="Paulin L."/>
            <person name="Pirhonen M."/>
            <person name="Palva T."/>
            <person name="Holm L."/>
        </authorList>
    </citation>
    <scope>NUCLEOTIDE SEQUENCE [LARGE SCALE GENOMIC DNA]</scope>
    <source>
        <strain evidence="13 15">SCC3193</strain>
    </source>
</reference>
<keyword evidence="5 10" id="KW-0812">Transmembrane</keyword>
<gene>
    <name evidence="14" type="primary">cydD</name>
    <name evidence="13" type="ordered locus">W5S_1929</name>
    <name evidence="14" type="ORF">F6Q06_18690</name>
</gene>
<reference evidence="14" key="4">
    <citation type="submission" date="2024-05" db="EMBL/GenBank/DDBJ databases">
        <title>Identification of Pectobacterium versatile causing blackleg of potato from New York State with a whole genome sequencing approach.</title>
        <authorList>
            <person name="Ma X."/>
            <person name="Swingle B."/>
        </authorList>
    </citation>
    <scope>NUCLEOTIDE SEQUENCE</scope>
    <source>
        <strain evidence="14">NY1588A</strain>
    </source>
</reference>
<evidence type="ECO:0000256" key="9">
    <source>
        <dbReference type="ARBA" id="ARBA00023136"/>
    </source>
</evidence>
<dbReference type="Pfam" id="PF00664">
    <property type="entry name" value="ABC_membrane"/>
    <property type="match status" value="1"/>
</dbReference>
<dbReference type="GO" id="GO:0042883">
    <property type="term" value="P:cysteine transport"/>
    <property type="evidence" value="ECO:0007669"/>
    <property type="project" value="InterPro"/>
</dbReference>
<dbReference type="HOGENOM" id="CLU_000604_84_9_6"/>
<dbReference type="PROSITE" id="PS50893">
    <property type="entry name" value="ABC_TRANSPORTER_2"/>
    <property type="match status" value="1"/>
</dbReference>
<feature type="transmembrane region" description="Helical" evidence="10">
    <location>
        <begin position="61"/>
        <end position="78"/>
    </location>
</feature>
<evidence type="ECO:0000259" key="12">
    <source>
        <dbReference type="PROSITE" id="PS50929"/>
    </source>
</evidence>
<dbReference type="SUPFAM" id="SSF90123">
    <property type="entry name" value="ABC transporter transmembrane region"/>
    <property type="match status" value="1"/>
</dbReference>
<feature type="domain" description="ABC transmembrane type-1" evidence="12">
    <location>
        <begin position="26"/>
        <end position="316"/>
    </location>
</feature>
<dbReference type="InterPro" id="IPR017871">
    <property type="entry name" value="ABC_transporter-like_CS"/>
</dbReference>
<dbReference type="InterPro" id="IPR003439">
    <property type="entry name" value="ABC_transporter-like_ATP-bd"/>
</dbReference>
<comment type="subcellular location">
    <subcellularLocation>
        <location evidence="1">Cell inner membrane</location>
        <topology evidence="1">Multi-pass membrane protein</topology>
    </subcellularLocation>
</comment>
<dbReference type="GO" id="GO:0016887">
    <property type="term" value="F:ATP hydrolysis activity"/>
    <property type="evidence" value="ECO:0007669"/>
    <property type="project" value="InterPro"/>
</dbReference>
<feature type="domain" description="ABC transporter" evidence="11">
    <location>
        <begin position="350"/>
        <end position="583"/>
    </location>
</feature>
<dbReference type="FunFam" id="1.20.1560.10:FF:000039">
    <property type="entry name" value="Cysteine/glutathione ABC transporter permease/ATP-binding protein CydD"/>
    <property type="match status" value="1"/>
</dbReference>
<dbReference type="PANTHER" id="PTHR24221:SF261">
    <property type="entry name" value="GLUTATHIONE_L-CYSTEINE TRANSPORT SYSTEM ATP-BINDING_PERMEASE PROTEIN CYDD"/>
    <property type="match status" value="1"/>
</dbReference>
<dbReference type="NCBIfam" id="TIGR02857">
    <property type="entry name" value="CydD"/>
    <property type="match status" value="1"/>
</dbReference>
<dbReference type="SMART" id="SM00382">
    <property type="entry name" value="AAA"/>
    <property type="match status" value="1"/>
</dbReference>
<feature type="transmembrane region" description="Helical" evidence="10">
    <location>
        <begin position="246"/>
        <end position="272"/>
    </location>
</feature>
<dbReference type="InterPro" id="IPR039421">
    <property type="entry name" value="Type_1_exporter"/>
</dbReference>
<evidence type="ECO:0000259" key="11">
    <source>
        <dbReference type="PROSITE" id="PS50893"/>
    </source>
</evidence>
<name>A0A0H3I3T8_PECPM</name>
<evidence type="ECO:0000256" key="8">
    <source>
        <dbReference type="ARBA" id="ARBA00022989"/>
    </source>
</evidence>
<keyword evidence="9 10" id="KW-0472">Membrane</keyword>
<dbReference type="PANTHER" id="PTHR24221">
    <property type="entry name" value="ATP-BINDING CASSETTE SUB-FAMILY B"/>
    <property type="match status" value="1"/>
</dbReference>
<keyword evidence="7" id="KW-0067">ATP-binding</keyword>
<reference evidence="13" key="2">
    <citation type="submission" date="2012-03" db="EMBL/GenBank/DDBJ databases">
        <authorList>
            <person name="Koskinen P."/>
            <person name="Laine P."/>
            <person name="Niemi O."/>
            <person name="Nykyri J."/>
            <person name="Harjunpaa H."/>
            <person name="Auvinen P."/>
            <person name="Paulin L."/>
            <person name="Pirhonen M."/>
            <person name="Palva T."/>
            <person name="Holm L."/>
        </authorList>
    </citation>
    <scope>NUCLEOTIDE SEQUENCE</scope>
    <source>
        <strain evidence="13">SCC3193</strain>
    </source>
</reference>
<reference evidence="16" key="3">
    <citation type="submission" date="2023-07" db="EMBL/GenBank/DDBJ databases">
        <title>Identification of Pectobacterium versatile causing blackleg of potato from New York State with a whole genome sequencing approach.</title>
        <authorList>
            <person name="Ma X."/>
            <person name="Swingle B."/>
        </authorList>
    </citation>
    <scope>NUCLEOTIDE SEQUENCE [LARGE SCALE GENOMIC DNA]</scope>
    <source>
        <strain evidence="16">NY1588A</strain>
    </source>
</reference>
<protein>
    <submittedName>
        <fullName evidence="13">ABC transporter, CydDC cysteine exporter (CydDC-E) family, permease/ATP-binding protein CydD</fullName>
    </submittedName>
    <submittedName>
        <fullName evidence="14">Cysteine/glutathione ABC transporter permease/ATP-binding protein CydD</fullName>
    </submittedName>
</protein>
<dbReference type="EMBL" id="WABS01000045">
    <property type="protein sequence ID" value="MBI0556499.1"/>
    <property type="molecule type" value="Genomic_DNA"/>
</dbReference>
<dbReference type="eggNOG" id="COG4988">
    <property type="taxonomic scope" value="Bacteria"/>
</dbReference>
<evidence type="ECO:0000256" key="6">
    <source>
        <dbReference type="ARBA" id="ARBA00022741"/>
    </source>
</evidence>
<dbReference type="NCBIfam" id="NF008379">
    <property type="entry name" value="PRK11174.1"/>
    <property type="match status" value="1"/>
</dbReference>
<dbReference type="CDD" id="cd18584">
    <property type="entry name" value="ABC_6TM_AarD_CydD"/>
    <property type="match status" value="1"/>
</dbReference>
<keyword evidence="2" id="KW-0813">Transport</keyword>
<dbReference type="InterPro" id="IPR036640">
    <property type="entry name" value="ABC1_TM_sf"/>
</dbReference>
<evidence type="ECO:0000256" key="7">
    <source>
        <dbReference type="ARBA" id="ARBA00022840"/>
    </source>
</evidence>
<dbReference type="PROSITE" id="PS50929">
    <property type="entry name" value="ABC_TM1F"/>
    <property type="match status" value="1"/>
</dbReference>
<evidence type="ECO:0000313" key="15">
    <source>
        <dbReference type="Proteomes" id="UP000008044"/>
    </source>
</evidence>
<dbReference type="GO" id="GO:0140359">
    <property type="term" value="F:ABC-type transporter activity"/>
    <property type="evidence" value="ECO:0007669"/>
    <property type="project" value="InterPro"/>
</dbReference>
<dbReference type="GO" id="GO:0005524">
    <property type="term" value="F:ATP binding"/>
    <property type="evidence" value="ECO:0007669"/>
    <property type="project" value="UniProtKB-KW"/>
</dbReference>
<dbReference type="Proteomes" id="UP001194579">
    <property type="component" value="Unassembled WGS sequence"/>
</dbReference>
<keyword evidence="16" id="KW-1185">Reference proteome</keyword>
<organism evidence="13 15">
    <name type="scientific">Pectobacterium parmentieri</name>
    <dbReference type="NCBI Taxonomy" id="1905730"/>
    <lineage>
        <taxon>Bacteria</taxon>
        <taxon>Pseudomonadati</taxon>
        <taxon>Pseudomonadota</taxon>
        <taxon>Gammaproteobacteria</taxon>
        <taxon>Enterobacterales</taxon>
        <taxon>Pectobacteriaceae</taxon>
        <taxon>Pectobacterium</taxon>
    </lineage>
</organism>
<keyword evidence="4" id="KW-0997">Cell inner membrane</keyword>
<keyword evidence="6" id="KW-0547">Nucleotide-binding</keyword>
<dbReference type="Gene3D" id="3.40.50.300">
    <property type="entry name" value="P-loop containing nucleotide triphosphate hydrolases"/>
    <property type="match status" value="1"/>
</dbReference>
<evidence type="ECO:0000313" key="14">
    <source>
        <dbReference type="EMBL" id="MBI0556499.1"/>
    </source>
</evidence>
<dbReference type="Gene3D" id="1.20.1560.10">
    <property type="entry name" value="ABC transporter type 1, transmembrane domain"/>
    <property type="match status" value="1"/>
</dbReference>
<evidence type="ECO:0000256" key="2">
    <source>
        <dbReference type="ARBA" id="ARBA00022448"/>
    </source>
</evidence>
<dbReference type="STRING" id="1905730.W5S_1929"/>
<feature type="transmembrane region" description="Helical" evidence="10">
    <location>
        <begin position="278"/>
        <end position="297"/>
    </location>
</feature>
<evidence type="ECO:0000256" key="10">
    <source>
        <dbReference type="SAM" id="Phobius"/>
    </source>
</evidence>
<feature type="transmembrane region" description="Helical" evidence="10">
    <location>
        <begin position="167"/>
        <end position="188"/>
    </location>
</feature>
<proteinExistence type="predicted"/>
<feature type="transmembrane region" description="Helical" evidence="10">
    <location>
        <begin position="144"/>
        <end position="161"/>
    </location>
</feature>
<dbReference type="KEGG" id="pec:W5S_1929"/>
<dbReference type="InterPro" id="IPR027417">
    <property type="entry name" value="P-loop_NTPase"/>
</dbReference>
<evidence type="ECO:0000256" key="5">
    <source>
        <dbReference type="ARBA" id="ARBA00022692"/>
    </source>
</evidence>
<evidence type="ECO:0000313" key="13">
    <source>
        <dbReference type="EMBL" id="AFI90019.1"/>
    </source>
</evidence>
<evidence type="ECO:0000313" key="16">
    <source>
        <dbReference type="Proteomes" id="UP001194579"/>
    </source>
</evidence>
<evidence type="ECO:0000256" key="3">
    <source>
        <dbReference type="ARBA" id="ARBA00022475"/>
    </source>
</evidence>
<dbReference type="InterPro" id="IPR011527">
    <property type="entry name" value="ABC1_TM_dom"/>
</dbReference>
<evidence type="ECO:0000256" key="1">
    <source>
        <dbReference type="ARBA" id="ARBA00004429"/>
    </source>
</evidence>
<dbReference type="Pfam" id="PF00005">
    <property type="entry name" value="ABC_tran"/>
    <property type="match status" value="1"/>
</dbReference>
<dbReference type="Proteomes" id="UP000008044">
    <property type="component" value="Chromosome"/>
</dbReference>
<dbReference type="GO" id="GO:0005886">
    <property type="term" value="C:plasma membrane"/>
    <property type="evidence" value="ECO:0007669"/>
    <property type="project" value="UniProtKB-SubCell"/>
</dbReference>
<evidence type="ECO:0000256" key="4">
    <source>
        <dbReference type="ARBA" id="ARBA00022519"/>
    </source>
</evidence>
<dbReference type="RefSeq" id="WP_014699646.1">
    <property type="nucleotide sequence ID" value="NC_017845.1"/>
</dbReference>
<dbReference type="AlphaFoldDB" id="A0A0H3I3T8"/>
<accession>A0A0H3I3T8</accession>
<sequence>MKKTRQQELTAWLKQQSKLAQRWLRLSLLLGFLSGALIVAQAWLLATLLHALIIEHAPRESLFSPFLLLIATFILRALNSLLRERVGFLCGQAVRQHIRKLVLDRLQQLGPAWVQGKPAGSWATMILEQVDDMQDYYARYLPQMYLAALIPLLILITIFPLNWAAGLILFLTAPLIPLFMALVGMGAADANRRNFLALARLSGHFLDRLRGMETLRLFHRGQAETEQIRHASEDFRSRTMEVLRMAFLSSGVLEFFASISIAVVAVYFGFSYLGELDFGHYGMGVTLFAGFLVLILAPEFFQPLRDLGTFYHAKAQAIGAAESLVTFLAEEGESVGFGTHEFSSDTAIAIRAEDLVVLAPNGTPLTQPLTFNIRAGERIALVGISGAGKSSLLNALLGFLPYRGSLTVNGKALNTLTPESWRKQLSWVGQNPHLPEPTLRSNILLGNPQASIVALQQAIERAYVQEFLLQLPQGLETAIGDGAARLSVGQAQRVAVARALIHPCNLLLLDEPSASLDAHSEELVMSALNTAARSQTTLLVTHQLNDITDYDAIWVMDGGRLVQQGDYQTLRAETGPFAALLAQRQGVL</sequence>
<dbReference type="SUPFAM" id="SSF52540">
    <property type="entry name" value="P-loop containing nucleoside triphosphate hydrolases"/>
    <property type="match status" value="1"/>
</dbReference>
<dbReference type="InterPro" id="IPR014216">
    <property type="entry name" value="ABC_transptr_CydD"/>
</dbReference>